<evidence type="ECO:0000313" key="2">
    <source>
        <dbReference type="EMBL" id="KAJ4325082.1"/>
    </source>
</evidence>
<dbReference type="PANTHER" id="PTHR10742">
    <property type="entry name" value="FLAVIN MONOAMINE OXIDASE"/>
    <property type="match status" value="1"/>
</dbReference>
<dbReference type="GO" id="GO:0016491">
    <property type="term" value="F:oxidoreductase activity"/>
    <property type="evidence" value="ECO:0007669"/>
    <property type="project" value="InterPro"/>
</dbReference>
<dbReference type="SUPFAM" id="SSF51905">
    <property type="entry name" value="FAD/NAD(P)-binding domain"/>
    <property type="match status" value="1"/>
</dbReference>
<evidence type="ECO:0000259" key="1">
    <source>
        <dbReference type="Pfam" id="PF01593"/>
    </source>
</evidence>
<organism evidence="2 3">
    <name type="scientific">Fusarium piperis</name>
    <dbReference type="NCBI Taxonomy" id="1435070"/>
    <lineage>
        <taxon>Eukaryota</taxon>
        <taxon>Fungi</taxon>
        <taxon>Dikarya</taxon>
        <taxon>Ascomycota</taxon>
        <taxon>Pezizomycotina</taxon>
        <taxon>Sordariomycetes</taxon>
        <taxon>Hypocreomycetidae</taxon>
        <taxon>Hypocreales</taxon>
        <taxon>Nectriaceae</taxon>
        <taxon>Fusarium</taxon>
        <taxon>Fusarium solani species complex</taxon>
    </lineage>
</organism>
<comment type="caution">
    <text evidence="2">The sequence shown here is derived from an EMBL/GenBank/DDBJ whole genome shotgun (WGS) entry which is preliminary data.</text>
</comment>
<dbReference type="AlphaFoldDB" id="A0A9W9BRZ0"/>
<gene>
    <name evidence="2" type="ORF">N0V84_003625</name>
</gene>
<reference evidence="2" key="1">
    <citation type="submission" date="2022-10" db="EMBL/GenBank/DDBJ databases">
        <title>Tapping the CABI collections for fungal endophytes: first genome assemblies for Collariella, Neodidymelliopsis, Ascochyta clinopodiicola, Didymella pomorum, Didymosphaeria variabile, Neocosmospora piperis and Neocucurbitaria cava.</title>
        <authorList>
            <person name="Hill R."/>
        </authorList>
    </citation>
    <scope>NUCLEOTIDE SEQUENCE</scope>
    <source>
        <strain evidence="2">IMI 366586</strain>
    </source>
</reference>
<dbReference type="Pfam" id="PF01593">
    <property type="entry name" value="Amino_oxidase"/>
    <property type="match status" value="1"/>
</dbReference>
<dbReference type="InterPro" id="IPR002937">
    <property type="entry name" value="Amino_oxidase"/>
</dbReference>
<dbReference type="InterPro" id="IPR036188">
    <property type="entry name" value="FAD/NAD-bd_sf"/>
</dbReference>
<keyword evidence="3" id="KW-1185">Reference proteome</keyword>
<accession>A0A9W9BRZ0</accession>
<sequence length="481" mass="52938">MKGTVLFRAPHEENDFTCNKGDIVEECLEEVGLDQTARLTCPAMTITTTNSDGSLVIPAHLAELIVSCPQNAVDQVQQLVATIPAKAAQHMSILQALLNTKAFQDAFKLVPREYRRTLGALFQGIENMEAAPLLAQTTEPGRPESEPGLGLLEYAVEDFDGEHTFVQDGYVAITDEIARPLVEAGAITLETVVTRVDWTRRPIVVETNRGCFTAREVVCTLPLGVLKDSAKDGLFVPSLPADKQEAIEHLGFGTLDKIFAIYSRPWWNDEPFRSVINKGLMQAETRSEGDLPDSFLGFTSELSGISLDLNGSVSPDVYRLPIMNLQNLTGQPVLCAFVSCKAATTVEGMKDEDISGLFHRTLTKWFGIEPPGPDAIHVTRWAQDPYSRGSYSHLITGLSEAKHRETLQEPMFNEAGAVLRFAGEHCSQDHFAMAHGALLDGWRAADASLRDWLENGLTLSKLSRFQPSYMHAHSLFNTAPR</sequence>
<feature type="domain" description="Amine oxidase" evidence="1">
    <location>
        <begin position="151"/>
        <end position="447"/>
    </location>
</feature>
<dbReference type="SUPFAM" id="SSF54373">
    <property type="entry name" value="FAD-linked reductases, C-terminal domain"/>
    <property type="match status" value="1"/>
</dbReference>
<dbReference type="OrthoDB" id="7777654at2759"/>
<evidence type="ECO:0000313" key="3">
    <source>
        <dbReference type="Proteomes" id="UP001140502"/>
    </source>
</evidence>
<proteinExistence type="predicted"/>
<dbReference type="InterPro" id="IPR050281">
    <property type="entry name" value="Flavin_monoamine_oxidase"/>
</dbReference>
<protein>
    <recommendedName>
        <fullName evidence="1">Amine oxidase domain-containing protein</fullName>
    </recommendedName>
</protein>
<name>A0A9W9BRZ0_9HYPO</name>
<dbReference type="PANTHER" id="PTHR10742:SF410">
    <property type="entry name" value="LYSINE-SPECIFIC HISTONE DEMETHYLASE 2"/>
    <property type="match status" value="1"/>
</dbReference>
<dbReference type="Proteomes" id="UP001140502">
    <property type="component" value="Unassembled WGS sequence"/>
</dbReference>
<dbReference type="Gene3D" id="3.50.50.60">
    <property type="entry name" value="FAD/NAD(P)-binding domain"/>
    <property type="match status" value="1"/>
</dbReference>
<dbReference type="EMBL" id="JAPEUR010000053">
    <property type="protein sequence ID" value="KAJ4325082.1"/>
    <property type="molecule type" value="Genomic_DNA"/>
</dbReference>